<dbReference type="SMART" id="SM00822">
    <property type="entry name" value="PKS_KR"/>
    <property type="match status" value="1"/>
</dbReference>
<evidence type="ECO:0000259" key="4">
    <source>
        <dbReference type="SMART" id="SM00822"/>
    </source>
</evidence>
<dbReference type="Pfam" id="PF08659">
    <property type="entry name" value="KR"/>
    <property type="match status" value="1"/>
</dbReference>
<feature type="domain" description="Ketoreductase" evidence="4">
    <location>
        <begin position="1"/>
        <end position="82"/>
    </location>
</feature>
<comment type="caution">
    <text evidence="5">The sequence shown here is derived from an EMBL/GenBank/DDBJ whole genome shotgun (WGS) entry which is preliminary data.</text>
</comment>
<reference evidence="5 6" key="1">
    <citation type="journal article" date="2020" name="G3 (Bethesda)">
        <title>Genetic Underpinnings of Host Manipulation by Ophiocordyceps as Revealed by Comparative Transcriptomics.</title>
        <authorList>
            <person name="Will I."/>
            <person name="Das B."/>
            <person name="Trinh T."/>
            <person name="Brachmann A."/>
            <person name="Ohm R.A."/>
            <person name="de Bekker C."/>
        </authorList>
    </citation>
    <scope>NUCLEOTIDE SEQUENCE [LARGE SCALE GENOMIC DNA]</scope>
    <source>
        <strain evidence="5 6">EC05</strain>
    </source>
</reference>
<sequence length="204" mass="21833">MSHDNWKACLEPKVTGTWNLHNALIETKLDFFVLISSTSGTTGNLGQVNYAAASCFLDSFVQYRHGLGLPCSVVDLGAVEGVGVLGGKQNVVEAIQLAVMRSSPENSTIPTSPRGLYCNKSQIIIGLTSSRSSGDFTNRLAFTNDARAGLLTNMNAATSGKTLESSDSEINQLISRFEADPGLLTEPDAIDMVSHEIGRILLRL</sequence>
<organism evidence="5 6">
    <name type="scientific">Ophiocordyceps camponoti-floridani</name>
    <dbReference type="NCBI Taxonomy" id="2030778"/>
    <lineage>
        <taxon>Eukaryota</taxon>
        <taxon>Fungi</taxon>
        <taxon>Dikarya</taxon>
        <taxon>Ascomycota</taxon>
        <taxon>Pezizomycotina</taxon>
        <taxon>Sordariomycetes</taxon>
        <taxon>Hypocreomycetidae</taxon>
        <taxon>Hypocreales</taxon>
        <taxon>Ophiocordycipitaceae</taxon>
        <taxon>Ophiocordyceps</taxon>
    </lineage>
</organism>
<keyword evidence="1" id="KW-0596">Phosphopantetheine</keyword>
<keyword evidence="3" id="KW-0560">Oxidoreductase</keyword>
<dbReference type="GO" id="GO:0016491">
    <property type="term" value="F:oxidoreductase activity"/>
    <property type="evidence" value="ECO:0007669"/>
    <property type="project" value="UniProtKB-KW"/>
</dbReference>
<evidence type="ECO:0000256" key="2">
    <source>
        <dbReference type="ARBA" id="ARBA00022553"/>
    </source>
</evidence>
<dbReference type="EMBL" id="JAACLJ010000003">
    <property type="protein sequence ID" value="KAF4589053.1"/>
    <property type="molecule type" value="Genomic_DNA"/>
</dbReference>
<protein>
    <submittedName>
        <fullName evidence="5">Beta-ketoacyl synthase</fullName>
    </submittedName>
</protein>
<dbReference type="Gene3D" id="3.40.50.720">
    <property type="entry name" value="NAD(P)-binding Rossmann-like Domain"/>
    <property type="match status" value="1"/>
</dbReference>
<dbReference type="PANTHER" id="PTHR43775:SF37">
    <property type="entry name" value="SI:DKEY-61P9.11"/>
    <property type="match status" value="1"/>
</dbReference>
<dbReference type="OrthoDB" id="329835at2759"/>
<keyword evidence="6" id="KW-1185">Reference proteome</keyword>
<evidence type="ECO:0000256" key="3">
    <source>
        <dbReference type="ARBA" id="ARBA00023002"/>
    </source>
</evidence>
<accession>A0A8H4Q7E2</accession>
<dbReference type="InterPro" id="IPR036291">
    <property type="entry name" value="NAD(P)-bd_dom_sf"/>
</dbReference>
<dbReference type="InterPro" id="IPR050091">
    <property type="entry name" value="PKS_NRPS_Biosynth_Enz"/>
</dbReference>
<dbReference type="GO" id="GO:0044550">
    <property type="term" value="P:secondary metabolite biosynthetic process"/>
    <property type="evidence" value="ECO:0007669"/>
    <property type="project" value="TreeGrafter"/>
</dbReference>
<dbReference type="InterPro" id="IPR013968">
    <property type="entry name" value="PKS_KR"/>
</dbReference>
<dbReference type="PANTHER" id="PTHR43775">
    <property type="entry name" value="FATTY ACID SYNTHASE"/>
    <property type="match status" value="1"/>
</dbReference>
<name>A0A8H4Q7E2_9HYPO</name>
<dbReference type="SUPFAM" id="SSF51735">
    <property type="entry name" value="NAD(P)-binding Rossmann-fold domains"/>
    <property type="match status" value="1"/>
</dbReference>
<keyword evidence="2" id="KW-0597">Phosphoprotein</keyword>
<dbReference type="InterPro" id="IPR057326">
    <property type="entry name" value="KR_dom"/>
</dbReference>
<proteinExistence type="predicted"/>
<dbReference type="GO" id="GO:0004312">
    <property type="term" value="F:fatty acid synthase activity"/>
    <property type="evidence" value="ECO:0007669"/>
    <property type="project" value="TreeGrafter"/>
</dbReference>
<evidence type="ECO:0000313" key="6">
    <source>
        <dbReference type="Proteomes" id="UP000562929"/>
    </source>
</evidence>
<evidence type="ECO:0000313" key="5">
    <source>
        <dbReference type="EMBL" id="KAF4589053.1"/>
    </source>
</evidence>
<gene>
    <name evidence="5" type="ORF">GQ602_002942</name>
</gene>
<evidence type="ECO:0000256" key="1">
    <source>
        <dbReference type="ARBA" id="ARBA00022450"/>
    </source>
</evidence>
<dbReference type="GO" id="GO:0006633">
    <property type="term" value="P:fatty acid biosynthetic process"/>
    <property type="evidence" value="ECO:0007669"/>
    <property type="project" value="TreeGrafter"/>
</dbReference>
<dbReference type="AlphaFoldDB" id="A0A8H4Q7E2"/>
<dbReference type="Proteomes" id="UP000562929">
    <property type="component" value="Unassembled WGS sequence"/>
</dbReference>